<reference evidence="14 15" key="1">
    <citation type="submission" date="2024-06" db="EMBL/GenBank/DDBJ databases">
        <title>Chitinophaga defluvii sp. nov., isolated from municipal sewage.</title>
        <authorList>
            <person name="Zhang L."/>
        </authorList>
    </citation>
    <scope>NUCLEOTIDE SEQUENCE [LARGE SCALE GENOMIC DNA]</scope>
    <source>
        <strain evidence="14 15">H8</strain>
    </source>
</reference>
<accession>A0ABV2T4Q1</accession>
<evidence type="ECO:0000256" key="1">
    <source>
        <dbReference type="ARBA" id="ARBA00004571"/>
    </source>
</evidence>
<feature type="signal peptide" evidence="11">
    <location>
        <begin position="1"/>
        <end position="26"/>
    </location>
</feature>
<evidence type="ECO:0000256" key="3">
    <source>
        <dbReference type="ARBA" id="ARBA00022452"/>
    </source>
</evidence>
<feature type="domain" description="TonB-dependent receptor plug" evidence="13">
    <location>
        <begin position="233"/>
        <end position="356"/>
    </location>
</feature>
<evidence type="ECO:0000313" key="14">
    <source>
        <dbReference type="EMBL" id="MET6998010.1"/>
    </source>
</evidence>
<evidence type="ECO:0000313" key="15">
    <source>
        <dbReference type="Proteomes" id="UP001549749"/>
    </source>
</evidence>
<keyword evidence="3 8" id="KW-1134">Transmembrane beta strand</keyword>
<evidence type="ECO:0000259" key="13">
    <source>
        <dbReference type="Pfam" id="PF07715"/>
    </source>
</evidence>
<dbReference type="Gene3D" id="2.170.130.10">
    <property type="entry name" value="TonB-dependent receptor, plug domain"/>
    <property type="match status" value="1"/>
</dbReference>
<comment type="subcellular location">
    <subcellularLocation>
        <location evidence="1 8">Cell outer membrane</location>
        <topology evidence="1 8">Multi-pass membrane protein</topology>
    </subcellularLocation>
</comment>
<evidence type="ECO:0000256" key="5">
    <source>
        <dbReference type="ARBA" id="ARBA00023077"/>
    </source>
</evidence>
<keyword evidence="2 8" id="KW-0813">Transport</keyword>
<dbReference type="InterPro" id="IPR039426">
    <property type="entry name" value="TonB-dep_rcpt-like"/>
</dbReference>
<sequence>MRKNSTYRKAMLLPMALLMVLPYAGAQEVTMASKSGNKPAFSTKGNRLVPLKEALAGIEAGYSVNINYDDQLVSGLEVPEKLARISHTDIVRQLSAVLNPVGLMYVRMSQSDYVIKSVKENGQSNSANKVSSVLAQEVIVTGVITNDKGEALPGVSVVEKGTKNGSTSDVDGKYRLRVSSSKATLVFRFIGYVAKEVPAGSGGQLNIRLESDTRELTGVVVTALGIKRQERALGYSIATLDGSKVNSVKEVNVANALSGKVAGVNVRSAGSDPGSTAFITIRGESSFSSTPKQPLLVVDGIPVDNGIRNPTQPLGSGVVDYGSPMSDINPDDVETVTVLKGASAAALYGSRAAYGVILITTKTGAKAKKGLGVSVNSSIMVDQAWIYPNFQNEFGAGDRAGSDETISESSWGPRLNIGTKHIQWDSPLDGNGNPIPTDWVAYPNRHKDFFKPGFTLTNNVAVTGNNDQGNFRLSYTNLTNEGIVPNTDLKRNTINLAAGYKLNKNVRISTNVSYIGNGSDNRPAVNRGSAANIVYTTTPNIDINKLKNYWLPGQVGVQQFSHVPGKVDNPYLIAYEATNGYNRDRIMGNVQLNIDITEALTLMLRTGLDHFSEQRETKRPFSLKSNPKGGYGFETSFFNEMNSDFLLTYKKAVSEDWFFSISGGASRMDRKTSGNSNFADALVVSGLYNISNAQAGTVRNYSGRSKKRINSVYGMGQVSYKNYIYLDLTARNDWTSSLPTGNNSYFYPSASLSAVLTDMFHVTSGPLSFAKLRLNWAQVGGDTDPYQLYNTYRFGQDWGVVKKAELDFTLKNNNLKPEIATSSEIGADLRFFSGRLGIDASYYIKNSRNQIMRIQTTMASGYGGRWINAGEIENKGWEVNLTGTPIKGAFNWDVSAVFSRNRNRVVKLTEGISSLEMNSAEGVKYLIREGEVMGDFYANTWEKVPDGPYKGEPLLDESGAYQKVNEVVKIGNYNPDFMVGFTNTFTYKGFTLNVLIDWRQGGQFYSYMAKNLLSDGRTTTTSAGRDPQSGGLAWNDGTRDRTDGMILHGYIADGNGGYKLNDVITDPENYYGEYYWSFNGRSTFDATYVKLREASLSYVFPNKMLGNVPVSNLTIGLIGRNLFNWTAAGMGYDPETAVAIQNGSFGQGVTSWSLPGVRSFGFKLGFNF</sequence>
<dbReference type="Proteomes" id="UP001549749">
    <property type="component" value="Unassembled WGS sequence"/>
</dbReference>
<dbReference type="InterPro" id="IPR023996">
    <property type="entry name" value="TonB-dep_OMP_SusC/RagA"/>
</dbReference>
<dbReference type="InterPro" id="IPR012910">
    <property type="entry name" value="Plug_dom"/>
</dbReference>
<evidence type="ECO:0000256" key="8">
    <source>
        <dbReference type="PROSITE-ProRule" id="PRU01360"/>
    </source>
</evidence>
<dbReference type="EMBL" id="JBEXAC010000001">
    <property type="protein sequence ID" value="MET6998010.1"/>
    <property type="molecule type" value="Genomic_DNA"/>
</dbReference>
<dbReference type="InterPro" id="IPR036942">
    <property type="entry name" value="Beta-barrel_TonB_sf"/>
</dbReference>
<keyword evidence="4 8" id="KW-0812">Transmembrane</keyword>
<keyword evidence="5 9" id="KW-0798">TonB box</keyword>
<keyword evidence="11" id="KW-0732">Signal</keyword>
<dbReference type="Gene3D" id="2.60.40.1120">
    <property type="entry name" value="Carboxypeptidase-like, regulatory domain"/>
    <property type="match status" value="1"/>
</dbReference>
<evidence type="ECO:0000259" key="12">
    <source>
        <dbReference type="Pfam" id="PF00593"/>
    </source>
</evidence>
<dbReference type="Pfam" id="PF07715">
    <property type="entry name" value="Plug"/>
    <property type="match status" value="1"/>
</dbReference>
<gene>
    <name evidence="14" type="ORF">ABR189_11545</name>
</gene>
<feature type="chain" id="PRO_5046514563" evidence="11">
    <location>
        <begin position="27"/>
        <end position="1168"/>
    </location>
</feature>
<comment type="caution">
    <text evidence="14">The sequence shown here is derived from an EMBL/GenBank/DDBJ whole genome shotgun (WGS) entry which is preliminary data.</text>
</comment>
<dbReference type="RefSeq" id="WP_354660645.1">
    <property type="nucleotide sequence ID" value="NZ_JBEXAC010000001.1"/>
</dbReference>
<proteinExistence type="inferred from homology"/>
<dbReference type="Pfam" id="PF00593">
    <property type="entry name" value="TonB_dep_Rec_b-barrel"/>
    <property type="match status" value="1"/>
</dbReference>
<dbReference type="SUPFAM" id="SSF49464">
    <property type="entry name" value="Carboxypeptidase regulatory domain-like"/>
    <property type="match status" value="1"/>
</dbReference>
<dbReference type="Gene3D" id="2.40.170.20">
    <property type="entry name" value="TonB-dependent receptor, beta-barrel domain"/>
    <property type="match status" value="1"/>
</dbReference>
<comment type="similarity">
    <text evidence="8 9">Belongs to the TonB-dependent receptor family.</text>
</comment>
<keyword evidence="7 8" id="KW-0998">Cell outer membrane</keyword>
<evidence type="ECO:0000256" key="7">
    <source>
        <dbReference type="ARBA" id="ARBA00023237"/>
    </source>
</evidence>
<organism evidence="14 15">
    <name type="scientific">Chitinophaga defluvii</name>
    <dbReference type="NCBI Taxonomy" id="3163343"/>
    <lineage>
        <taxon>Bacteria</taxon>
        <taxon>Pseudomonadati</taxon>
        <taxon>Bacteroidota</taxon>
        <taxon>Chitinophagia</taxon>
        <taxon>Chitinophagales</taxon>
        <taxon>Chitinophagaceae</taxon>
        <taxon>Chitinophaga</taxon>
    </lineage>
</organism>
<dbReference type="NCBIfam" id="TIGR04056">
    <property type="entry name" value="OMP_RagA_SusC"/>
    <property type="match status" value="1"/>
</dbReference>
<dbReference type="InterPro" id="IPR037066">
    <property type="entry name" value="Plug_dom_sf"/>
</dbReference>
<dbReference type="InterPro" id="IPR008969">
    <property type="entry name" value="CarboxyPept-like_regulatory"/>
</dbReference>
<evidence type="ECO:0000256" key="10">
    <source>
        <dbReference type="SAM" id="MobiDB-lite"/>
    </source>
</evidence>
<evidence type="ECO:0000256" key="2">
    <source>
        <dbReference type="ARBA" id="ARBA00022448"/>
    </source>
</evidence>
<evidence type="ECO:0000256" key="9">
    <source>
        <dbReference type="RuleBase" id="RU003357"/>
    </source>
</evidence>
<evidence type="ECO:0000256" key="11">
    <source>
        <dbReference type="SAM" id="SignalP"/>
    </source>
</evidence>
<evidence type="ECO:0000256" key="6">
    <source>
        <dbReference type="ARBA" id="ARBA00023136"/>
    </source>
</evidence>
<keyword evidence="15" id="KW-1185">Reference proteome</keyword>
<dbReference type="SUPFAM" id="SSF56935">
    <property type="entry name" value="Porins"/>
    <property type="match status" value="1"/>
</dbReference>
<dbReference type="Pfam" id="PF13715">
    <property type="entry name" value="CarbopepD_reg_2"/>
    <property type="match status" value="1"/>
</dbReference>
<feature type="region of interest" description="Disordered" evidence="10">
    <location>
        <begin position="1018"/>
        <end position="1037"/>
    </location>
</feature>
<protein>
    <submittedName>
        <fullName evidence="14">SusC/RagA family TonB-linked outer membrane protein</fullName>
    </submittedName>
</protein>
<dbReference type="InterPro" id="IPR000531">
    <property type="entry name" value="Beta-barrel_TonB"/>
</dbReference>
<keyword evidence="6 8" id="KW-0472">Membrane</keyword>
<feature type="domain" description="TonB-dependent receptor-like beta-barrel" evidence="12">
    <location>
        <begin position="567"/>
        <end position="987"/>
    </location>
</feature>
<dbReference type="InterPro" id="IPR023997">
    <property type="entry name" value="TonB-dep_OMP_SusC/RagA_CS"/>
</dbReference>
<dbReference type="PROSITE" id="PS52016">
    <property type="entry name" value="TONB_DEPENDENT_REC_3"/>
    <property type="match status" value="1"/>
</dbReference>
<evidence type="ECO:0000256" key="4">
    <source>
        <dbReference type="ARBA" id="ARBA00022692"/>
    </source>
</evidence>
<dbReference type="NCBIfam" id="TIGR04057">
    <property type="entry name" value="SusC_RagA_signa"/>
    <property type="match status" value="1"/>
</dbReference>
<name>A0ABV2T4Q1_9BACT</name>